<feature type="region of interest" description="Disordered" evidence="1">
    <location>
        <begin position="447"/>
        <end position="520"/>
    </location>
</feature>
<dbReference type="InterPro" id="IPR003615">
    <property type="entry name" value="HNH_nuc"/>
</dbReference>
<dbReference type="SMART" id="SM00507">
    <property type="entry name" value="HNHc"/>
    <property type="match status" value="1"/>
</dbReference>
<protein>
    <recommendedName>
        <fullName evidence="2">HNH nuclease domain-containing protein</fullName>
    </recommendedName>
</protein>
<feature type="domain" description="HNH nuclease" evidence="2">
    <location>
        <begin position="311"/>
        <end position="368"/>
    </location>
</feature>
<dbReference type="InterPro" id="IPR003870">
    <property type="entry name" value="DUF222"/>
</dbReference>
<evidence type="ECO:0000313" key="4">
    <source>
        <dbReference type="Proteomes" id="UP000186104"/>
    </source>
</evidence>
<evidence type="ECO:0000259" key="2">
    <source>
        <dbReference type="SMART" id="SM00507"/>
    </source>
</evidence>
<dbReference type="EMBL" id="CP015961">
    <property type="protein sequence ID" value="ANI93660.1"/>
    <property type="molecule type" value="Genomic_DNA"/>
</dbReference>
<dbReference type="CDD" id="cd00085">
    <property type="entry name" value="HNHc"/>
    <property type="match status" value="1"/>
</dbReference>
<accession>A0A173LRI5</accession>
<dbReference type="Pfam" id="PF02720">
    <property type="entry name" value="DUF222"/>
    <property type="match status" value="1"/>
</dbReference>
<dbReference type="Gene3D" id="1.10.30.50">
    <property type="match status" value="1"/>
</dbReference>
<dbReference type="RefSeq" id="WP_067478581.1">
    <property type="nucleotide sequence ID" value="NZ_CP015961.1"/>
</dbReference>
<gene>
    <name evidence="3" type="ORF">BJL86_2900</name>
</gene>
<dbReference type="AlphaFoldDB" id="A0A173LRI5"/>
<name>A0A173LRI5_9ACTN</name>
<keyword evidence="4" id="KW-1185">Reference proteome</keyword>
<feature type="compositionally biased region" description="Basic and acidic residues" evidence="1">
    <location>
        <begin position="472"/>
        <end position="499"/>
    </location>
</feature>
<evidence type="ECO:0000313" key="3">
    <source>
        <dbReference type="EMBL" id="ANI93660.1"/>
    </source>
</evidence>
<dbReference type="STRING" id="499555.BJL86_2900"/>
<dbReference type="Proteomes" id="UP000186104">
    <property type="component" value="Chromosome"/>
</dbReference>
<organism evidence="3 4">
    <name type="scientific">Dietzia timorensis</name>
    <dbReference type="NCBI Taxonomy" id="499555"/>
    <lineage>
        <taxon>Bacteria</taxon>
        <taxon>Bacillati</taxon>
        <taxon>Actinomycetota</taxon>
        <taxon>Actinomycetes</taxon>
        <taxon>Mycobacteriales</taxon>
        <taxon>Dietziaceae</taxon>
        <taxon>Dietzia</taxon>
    </lineage>
</organism>
<feature type="region of interest" description="Disordered" evidence="1">
    <location>
        <begin position="13"/>
        <end position="32"/>
    </location>
</feature>
<evidence type="ECO:0000256" key="1">
    <source>
        <dbReference type="SAM" id="MobiDB-lite"/>
    </source>
</evidence>
<feature type="compositionally biased region" description="Basic and acidic residues" evidence="1">
    <location>
        <begin position="507"/>
        <end position="520"/>
    </location>
</feature>
<sequence length="520" mass="57144">MQQAMNILREAEARFEDAMRDDPPQSNEEYSKIDPETVASDQIAVEHNVTKYRANKLLLNAILVHRCTHVWNAMMRGEITAEIATRIGKELQHVTDPMLRAEIEARILDIAVKQGRCARWSAGMTKRLHHIIHNVDPDALRSDDKEAQRGRRVSTWSPNSAETVVEANLPTVEAEAVWSAVDGLAAQWSQVEGEERTVSQRRADALVQMVTGIDKRPAGDSTPIGAHCCTPQVTLLADLGAERARDRAFTSNGATVRERLDDLLDAAQKATLTVVPFEAEEDGQDLQQLCDGIARLVGQIAAETTYTPSTALRRMVVARDGTCRFPGCNVSAHKCDLDHVKPFNHDHPMLGGLTREDNLIALCRRHHRDKTHGTSTYKLEADGSVSVNLGQGTCGTSEPNGLRGLGRQERGFEYPTQGESRASQLRAIVSAASALLELLQDLGMPASPRREAGFTPREGASGAGDARSCVFKSRETRAQRRERATRSFRADAASRDHGRVLGGNALDPRRLAGHLEEPPY</sequence>
<dbReference type="KEGG" id="dtm:BJL86_2900"/>
<reference evidence="3 4" key="1">
    <citation type="submission" date="2016-06" db="EMBL/GenBank/DDBJ databases">
        <title>Complete genome sequence of a saline-alkali tolerant type strain Dietzia timorensis ID05-A0528T.</title>
        <authorList>
            <person name="Wu X."/>
        </authorList>
    </citation>
    <scope>NUCLEOTIDE SEQUENCE [LARGE SCALE GENOMIC DNA]</scope>
    <source>
        <strain evidence="3 4">ID05-A0528</strain>
    </source>
</reference>
<proteinExistence type="predicted"/>